<sequence>MVVSSSPRGRPAGINSNETRRRIIDAAMRCVAESGCAGAGIREIAAAAEITSGSLYHHFPSKAELLQATVAAAREAALPRLRIAARRHSDVVAQLAAVLEEADRMAQENPQLAAFDRAMGTVPPLRDVIGEIVSDAQRGGALAAGVEPDGAADAVYALARGLAEQADRLPPAAYRDALRGAEDLIRGALF</sequence>
<dbReference type="Gene3D" id="1.10.357.10">
    <property type="entry name" value="Tetracycline Repressor, domain 2"/>
    <property type="match status" value="1"/>
</dbReference>
<dbReference type="GO" id="GO:0000976">
    <property type="term" value="F:transcription cis-regulatory region binding"/>
    <property type="evidence" value="ECO:0007669"/>
    <property type="project" value="TreeGrafter"/>
</dbReference>
<dbReference type="InterPro" id="IPR009057">
    <property type="entry name" value="Homeodomain-like_sf"/>
</dbReference>
<protein>
    <submittedName>
        <fullName evidence="6">TetR/AcrR family transcriptional regulator</fullName>
    </submittedName>
</protein>
<dbReference type="Pfam" id="PF00440">
    <property type="entry name" value="TetR_N"/>
    <property type="match status" value="1"/>
</dbReference>
<dbReference type="KEGG" id="mher:K3U94_15760"/>
<dbReference type="InterPro" id="IPR050109">
    <property type="entry name" value="HTH-type_TetR-like_transc_reg"/>
</dbReference>
<dbReference type="RefSeq" id="WP_220694311.1">
    <property type="nucleotide sequence ID" value="NZ_CP080997.1"/>
</dbReference>
<keyword evidence="3" id="KW-0804">Transcription</keyword>
<keyword evidence="1" id="KW-0805">Transcription regulation</keyword>
<dbReference type="EMBL" id="CP080997">
    <property type="protein sequence ID" value="QZA06465.1"/>
    <property type="molecule type" value="Genomic_DNA"/>
</dbReference>
<reference evidence="6" key="1">
    <citation type="submission" date="2021-08" db="EMBL/GenBank/DDBJ databases">
        <title>Whole genome sequencing of non-tuberculosis mycobacteria type-strains.</title>
        <authorList>
            <person name="Igarashi Y."/>
            <person name="Osugi A."/>
            <person name="Mitarai S."/>
        </authorList>
    </citation>
    <scope>NUCLEOTIDE SEQUENCE</scope>
    <source>
        <strain evidence="6">JCM 30995</strain>
    </source>
</reference>
<evidence type="ECO:0000256" key="4">
    <source>
        <dbReference type="PROSITE-ProRule" id="PRU00335"/>
    </source>
</evidence>
<dbReference type="InterPro" id="IPR001647">
    <property type="entry name" value="HTH_TetR"/>
</dbReference>
<accession>A0A9X7WDU8</accession>
<feature type="domain" description="HTH tetR-type" evidence="5">
    <location>
        <begin position="17"/>
        <end position="77"/>
    </location>
</feature>
<dbReference type="Proteomes" id="UP000825008">
    <property type="component" value="Chromosome"/>
</dbReference>
<evidence type="ECO:0000259" key="5">
    <source>
        <dbReference type="PROSITE" id="PS50977"/>
    </source>
</evidence>
<evidence type="ECO:0000256" key="3">
    <source>
        <dbReference type="ARBA" id="ARBA00023163"/>
    </source>
</evidence>
<dbReference type="AlphaFoldDB" id="A0A9X7WDU8"/>
<name>A0A9X7WDU8_9MYCO</name>
<dbReference type="SUPFAM" id="SSF46689">
    <property type="entry name" value="Homeodomain-like"/>
    <property type="match status" value="1"/>
</dbReference>
<proteinExistence type="predicted"/>
<gene>
    <name evidence="6" type="ORF">K3U94_15760</name>
</gene>
<evidence type="ECO:0000313" key="7">
    <source>
        <dbReference type="Proteomes" id="UP000825008"/>
    </source>
</evidence>
<dbReference type="GO" id="GO:0003700">
    <property type="term" value="F:DNA-binding transcription factor activity"/>
    <property type="evidence" value="ECO:0007669"/>
    <property type="project" value="TreeGrafter"/>
</dbReference>
<organism evidence="6 7">
    <name type="scientific">Mycolicibacter heraklionensis</name>
    <dbReference type="NCBI Taxonomy" id="512402"/>
    <lineage>
        <taxon>Bacteria</taxon>
        <taxon>Bacillati</taxon>
        <taxon>Actinomycetota</taxon>
        <taxon>Actinomycetes</taxon>
        <taxon>Mycobacteriales</taxon>
        <taxon>Mycobacteriaceae</taxon>
        <taxon>Mycolicibacter</taxon>
    </lineage>
</organism>
<evidence type="ECO:0000313" key="6">
    <source>
        <dbReference type="EMBL" id="QZA06465.1"/>
    </source>
</evidence>
<dbReference type="PROSITE" id="PS50977">
    <property type="entry name" value="HTH_TETR_2"/>
    <property type="match status" value="1"/>
</dbReference>
<evidence type="ECO:0000256" key="2">
    <source>
        <dbReference type="ARBA" id="ARBA00023125"/>
    </source>
</evidence>
<keyword evidence="2 4" id="KW-0238">DNA-binding</keyword>
<feature type="DNA-binding region" description="H-T-H motif" evidence="4">
    <location>
        <begin position="40"/>
        <end position="59"/>
    </location>
</feature>
<dbReference type="PANTHER" id="PTHR30055:SF234">
    <property type="entry name" value="HTH-TYPE TRANSCRIPTIONAL REGULATOR BETI"/>
    <property type="match status" value="1"/>
</dbReference>
<dbReference type="PRINTS" id="PR00455">
    <property type="entry name" value="HTHTETR"/>
</dbReference>
<dbReference type="PANTHER" id="PTHR30055">
    <property type="entry name" value="HTH-TYPE TRANSCRIPTIONAL REGULATOR RUTR"/>
    <property type="match status" value="1"/>
</dbReference>
<evidence type="ECO:0000256" key="1">
    <source>
        <dbReference type="ARBA" id="ARBA00023015"/>
    </source>
</evidence>